<dbReference type="OrthoDB" id="9418at2157"/>
<dbReference type="HAMAP" id="MF_01341">
    <property type="entry name" value="Ribosomal_uL15"/>
    <property type="match status" value="1"/>
</dbReference>
<reference evidence="11" key="2">
    <citation type="submission" date="2018-10" db="EMBL/GenBank/DDBJ databases">
        <authorList>
            <person name="Fischer M.A."/>
            <person name="Kern T."/>
            <person name="Deppenmeier U."/>
            <person name="Schmitz R.A."/>
            <person name="Rother M."/>
        </authorList>
    </citation>
    <scope>NUCLEOTIDE SEQUENCE</scope>
    <source>
        <strain evidence="11">E03.2</strain>
    </source>
</reference>
<keyword evidence="3 7" id="KW-0694">RNA-binding</keyword>
<protein>
    <recommendedName>
        <fullName evidence="6 7">Large ribosomal subunit protein uL15</fullName>
    </recommendedName>
</protein>
<evidence type="ECO:0000256" key="4">
    <source>
        <dbReference type="ARBA" id="ARBA00022980"/>
    </source>
</evidence>
<keyword evidence="13" id="KW-1185">Reference proteome</keyword>
<dbReference type="Gene3D" id="3.100.10.10">
    <property type="match status" value="1"/>
</dbReference>
<dbReference type="Proteomes" id="UP000053087">
    <property type="component" value="Chromosome"/>
</dbReference>
<feature type="compositionally biased region" description="Gly residues" evidence="9">
    <location>
        <begin position="24"/>
        <end position="33"/>
    </location>
</feature>
<reference evidence="12 14" key="3">
    <citation type="journal article" date="2020" name="Biotechnol. Biofuels">
        <title>New insights from the biogas microbiome by comprehensive genome-resolved metagenomics of nearly 1600 species originating from multiple anaerobic digesters.</title>
        <authorList>
            <person name="Campanaro S."/>
            <person name="Treu L."/>
            <person name="Rodriguez-R L.M."/>
            <person name="Kovalovszki A."/>
            <person name="Ziels R.M."/>
            <person name="Maus I."/>
            <person name="Zhu X."/>
            <person name="Kougias P.G."/>
            <person name="Basile A."/>
            <person name="Luo G."/>
            <person name="Schluter A."/>
            <person name="Konstantinidis K.T."/>
            <person name="Angelidaki I."/>
        </authorList>
    </citation>
    <scope>NUCLEOTIDE SEQUENCE [LARGE SCALE GENOMIC DNA]</scope>
    <source>
        <strain evidence="12">AS22ysBPME_46</strain>
    </source>
</reference>
<dbReference type="FunFam" id="4.10.990.10:FF:000001">
    <property type="entry name" value="50S ribosomal protein L15"/>
    <property type="match status" value="1"/>
</dbReference>
<sequence>MDTKKFRGSRTCGGGTHKNRRGAGNRGGRGKSGGGKHHFVRAILRGYSYGKHGFKRPAEISRDVSIVNVGELDELAPYLVEEGFAEVRDGAYHINLENLGIEKVLGSGRVTKNLVVTSEEFSASAREKIENAGGSCIDAE</sequence>
<dbReference type="AlphaFoldDB" id="A0A660HTZ3"/>
<evidence type="ECO:0000256" key="7">
    <source>
        <dbReference type="HAMAP-Rule" id="MF_01341"/>
    </source>
</evidence>
<evidence type="ECO:0000313" key="13">
    <source>
        <dbReference type="Proteomes" id="UP000053087"/>
    </source>
</evidence>
<dbReference type="PANTHER" id="PTHR11721">
    <property type="entry name" value="60S RIBOSOMAL PROTEIN L27A"/>
    <property type="match status" value="1"/>
</dbReference>
<dbReference type="Pfam" id="PF00828">
    <property type="entry name" value="Ribosomal_L27A"/>
    <property type="match status" value="1"/>
</dbReference>
<dbReference type="SUPFAM" id="SSF52080">
    <property type="entry name" value="Ribosomal proteins L15p and L18e"/>
    <property type="match status" value="1"/>
</dbReference>
<dbReference type="PANTHER" id="PTHR11721:SF3">
    <property type="entry name" value="LARGE RIBOSOMAL SUBUNIT PROTEIN UL15"/>
    <property type="match status" value="1"/>
</dbReference>
<dbReference type="FunFam" id="3.100.10.10:FF:000021">
    <property type="entry name" value="50S ribosomal protein L15"/>
    <property type="match status" value="1"/>
</dbReference>
<dbReference type="GO" id="GO:0019843">
    <property type="term" value="F:rRNA binding"/>
    <property type="evidence" value="ECO:0007669"/>
    <property type="project" value="UniProtKB-UniRule"/>
</dbReference>
<proteinExistence type="inferred from homology"/>
<gene>
    <name evidence="7" type="primary">rpl15</name>
    <name evidence="11" type="ORF">AOB57_010670</name>
    <name evidence="12" type="ORF">GX302_12770</name>
</gene>
<keyword evidence="5 7" id="KW-0687">Ribonucleoprotein</keyword>
<comment type="subunit">
    <text evidence="7">Part of the 50S ribosomal subunit.</text>
</comment>
<dbReference type="RefSeq" id="WP_054299428.1">
    <property type="nucleotide sequence ID" value="NZ_CP032683.1"/>
</dbReference>
<evidence type="ECO:0000313" key="14">
    <source>
        <dbReference type="Proteomes" id="UP000585579"/>
    </source>
</evidence>
<reference evidence="11 13" key="1">
    <citation type="journal article" date="2016" name="Int. J. Syst. Evol. Microbiol.">
        <title>Methanosarcina flavescens sp. nov., a methanogenic archaeon isolated from a full-scale anaerobic digester.</title>
        <authorList>
            <person name="Kern T."/>
            <person name="Fischer M.A."/>
            <person name="Deppenmeier U."/>
            <person name="Schmitz R.A."/>
            <person name="Rother M."/>
        </authorList>
    </citation>
    <scope>NUCLEOTIDE SEQUENCE [LARGE SCALE GENOMIC DNA]</scope>
    <source>
        <strain evidence="11 13">E03.2</strain>
    </source>
</reference>
<dbReference type="InterPro" id="IPR021131">
    <property type="entry name" value="Ribosomal_uL15/eL18"/>
</dbReference>
<evidence type="ECO:0000256" key="3">
    <source>
        <dbReference type="ARBA" id="ARBA00022884"/>
    </source>
</evidence>
<feature type="region of interest" description="Disordered" evidence="9">
    <location>
        <begin position="1"/>
        <end position="36"/>
    </location>
</feature>
<evidence type="ECO:0000259" key="10">
    <source>
        <dbReference type="Pfam" id="PF00828"/>
    </source>
</evidence>
<dbReference type="InterPro" id="IPR036227">
    <property type="entry name" value="Ribosomal_uL15/eL18_sf"/>
</dbReference>
<dbReference type="KEGG" id="mfz:AOB57_010670"/>
<evidence type="ECO:0000256" key="6">
    <source>
        <dbReference type="ARBA" id="ARBA00035200"/>
    </source>
</evidence>
<dbReference type="Gene3D" id="4.10.990.10">
    <property type="match status" value="1"/>
</dbReference>
<name>A0A660HTZ3_9EURY</name>
<dbReference type="GO" id="GO:0003735">
    <property type="term" value="F:structural constituent of ribosome"/>
    <property type="evidence" value="ECO:0007669"/>
    <property type="project" value="InterPro"/>
</dbReference>
<accession>A0A660HTZ3</accession>
<evidence type="ECO:0000256" key="1">
    <source>
        <dbReference type="ARBA" id="ARBA00007320"/>
    </source>
</evidence>
<comment type="function">
    <text evidence="7">Binds to the 23S rRNA.</text>
</comment>
<keyword evidence="2 7" id="KW-0699">rRNA-binding</keyword>
<evidence type="ECO:0000256" key="2">
    <source>
        <dbReference type="ARBA" id="ARBA00022730"/>
    </source>
</evidence>
<feature type="domain" description="Large ribosomal subunit protein uL15/eL18" evidence="10">
    <location>
        <begin position="66"/>
        <end position="137"/>
    </location>
</feature>
<organism evidence="11 13">
    <name type="scientific">Methanosarcina flavescens</name>
    <dbReference type="NCBI Taxonomy" id="1715806"/>
    <lineage>
        <taxon>Archaea</taxon>
        <taxon>Methanobacteriati</taxon>
        <taxon>Methanobacteriota</taxon>
        <taxon>Stenosarchaea group</taxon>
        <taxon>Methanomicrobia</taxon>
        <taxon>Methanosarcinales</taxon>
        <taxon>Methanosarcinaceae</taxon>
        <taxon>Methanosarcina</taxon>
    </lineage>
</organism>
<dbReference type="PROSITE" id="PS00475">
    <property type="entry name" value="RIBOSOMAL_L15"/>
    <property type="match status" value="1"/>
</dbReference>
<dbReference type="GeneID" id="53688582"/>
<evidence type="ECO:0000256" key="5">
    <source>
        <dbReference type="ARBA" id="ARBA00023274"/>
    </source>
</evidence>
<keyword evidence="4 7" id="KW-0689">Ribosomal protein</keyword>
<dbReference type="GO" id="GO:0006412">
    <property type="term" value="P:translation"/>
    <property type="evidence" value="ECO:0007669"/>
    <property type="project" value="UniProtKB-UniRule"/>
</dbReference>
<dbReference type="Proteomes" id="UP000585579">
    <property type="component" value="Unassembled WGS sequence"/>
</dbReference>
<dbReference type="InterPro" id="IPR027386">
    <property type="entry name" value="Rbsml_uL15_N"/>
</dbReference>
<evidence type="ECO:0000313" key="12">
    <source>
        <dbReference type="EMBL" id="NLK33649.1"/>
    </source>
</evidence>
<dbReference type="GO" id="GO:0022625">
    <property type="term" value="C:cytosolic large ribosomal subunit"/>
    <property type="evidence" value="ECO:0007669"/>
    <property type="project" value="TreeGrafter"/>
</dbReference>
<dbReference type="InterPro" id="IPR030878">
    <property type="entry name" value="Ribosomal_uL15"/>
</dbReference>
<evidence type="ECO:0000256" key="8">
    <source>
        <dbReference type="RuleBase" id="RU003888"/>
    </source>
</evidence>
<evidence type="ECO:0000256" key="9">
    <source>
        <dbReference type="SAM" id="MobiDB-lite"/>
    </source>
</evidence>
<dbReference type="EMBL" id="CP032683">
    <property type="protein sequence ID" value="AYK15589.1"/>
    <property type="molecule type" value="Genomic_DNA"/>
</dbReference>
<dbReference type="EMBL" id="JAAYQL010000077">
    <property type="protein sequence ID" value="NLK33649.1"/>
    <property type="molecule type" value="Genomic_DNA"/>
</dbReference>
<comment type="similarity">
    <text evidence="1 7 8">Belongs to the universal ribosomal protein uL15 family.</text>
</comment>
<dbReference type="InterPro" id="IPR001196">
    <property type="entry name" value="Ribosomal_uL15_CS"/>
</dbReference>
<evidence type="ECO:0000313" key="11">
    <source>
        <dbReference type="EMBL" id="AYK15589.1"/>
    </source>
</evidence>